<accession>I7Z8E0</accession>
<dbReference type="Gene3D" id="1.25.40.10">
    <property type="entry name" value="Tetratricopeptide repeat domain"/>
    <property type="match status" value="1"/>
</dbReference>
<dbReference type="Pfam" id="PF16331">
    <property type="entry name" value="TolA_bind_tri"/>
    <property type="match status" value="1"/>
</dbReference>
<feature type="repeat" description="TPR" evidence="2">
    <location>
        <begin position="116"/>
        <end position="149"/>
    </location>
</feature>
<evidence type="ECO:0000259" key="3">
    <source>
        <dbReference type="Pfam" id="PF13525"/>
    </source>
</evidence>
<dbReference type="AlphaFoldDB" id="I7Z8E0"/>
<evidence type="ECO:0000313" key="5">
    <source>
        <dbReference type="EMBL" id="EIT68069.1"/>
    </source>
</evidence>
<dbReference type="Gene3D" id="1.20.5.110">
    <property type="match status" value="1"/>
</dbReference>
<keyword evidence="2" id="KW-0802">TPR repeat</keyword>
<dbReference type="InterPro" id="IPR032519">
    <property type="entry name" value="YbgF_tri"/>
</dbReference>
<gene>
    <name evidence="5" type="ORF">WQQ_45040</name>
</gene>
<dbReference type="PROSITE" id="PS50005">
    <property type="entry name" value="TPR"/>
    <property type="match status" value="1"/>
</dbReference>
<organism evidence="5 6">
    <name type="scientific">Hydrocarboniphaga effusa AP103</name>
    <dbReference type="NCBI Taxonomy" id="1172194"/>
    <lineage>
        <taxon>Bacteria</taxon>
        <taxon>Pseudomonadati</taxon>
        <taxon>Pseudomonadota</taxon>
        <taxon>Gammaproteobacteria</taxon>
        <taxon>Nevskiales</taxon>
        <taxon>Nevskiaceae</taxon>
        <taxon>Hydrocarboniphaga</taxon>
    </lineage>
</organism>
<keyword evidence="6" id="KW-1185">Reference proteome</keyword>
<dbReference type="NCBIfam" id="TIGR02795">
    <property type="entry name" value="tol_pal_ybgF"/>
    <property type="match status" value="1"/>
</dbReference>
<dbReference type="InterPro" id="IPR011990">
    <property type="entry name" value="TPR-like_helical_dom_sf"/>
</dbReference>
<sequence length="201" mass="22465">MREDLRDLRGTVEKLRYDSDQRDRTTKDLYQDINSRLQRLEGTAPPAVSSAPGIIPGATPGTIATAPTPQRPTVASPEEEAAYLSTFDLLKNGKYDDAIRGFKSMQQQWPQGRYADNSWYWMGEAYYVKRDYNGALSSFQALVDRFPTSPKLADGLVKVGLCQIELKRTSDAKATLQRVTREFPTSNAANIARQRLETLGG</sequence>
<proteinExistence type="predicted"/>
<dbReference type="InterPro" id="IPR019734">
    <property type="entry name" value="TPR_rpt"/>
</dbReference>
<evidence type="ECO:0000256" key="2">
    <source>
        <dbReference type="PROSITE-ProRule" id="PRU00339"/>
    </source>
</evidence>
<evidence type="ECO:0000259" key="4">
    <source>
        <dbReference type="Pfam" id="PF16331"/>
    </source>
</evidence>
<reference evidence="5 6" key="1">
    <citation type="journal article" date="2012" name="J. Bacteriol.">
        <title>Genome Sequence of n-Alkane-Degrading Hydrocarboniphaga effusa Strain AP103T (ATCC BAA-332T).</title>
        <authorList>
            <person name="Chang H.K."/>
            <person name="Zylstra G.J."/>
            <person name="Chae J.C."/>
        </authorList>
    </citation>
    <scope>NUCLEOTIDE SEQUENCE [LARGE SCALE GENOMIC DNA]</scope>
    <source>
        <strain evidence="5 6">AP103</strain>
    </source>
</reference>
<feature type="domain" description="Outer membrane lipoprotein BamD-like" evidence="3">
    <location>
        <begin position="79"/>
        <end position="199"/>
    </location>
</feature>
<dbReference type="InterPro" id="IPR039565">
    <property type="entry name" value="BamD-like"/>
</dbReference>
<dbReference type="EMBL" id="AKGD01000004">
    <property type="protein sequence ID" value="EIT68069.1"/>
    <property type="molecule type" value="Genomic_DNA"/>
</dbReference>
<keyword evidence="1" id="KW-0732">Signal</keyword>
<dbReference type="InterPro" id="IPR014162">
    <property type="entry name" value="CpoB_C"/>
</dbReference>
<feature type="domain" description="YbgF trimerisation" evidence="4">
    <location>
        <begin position="1"/>
        <end position="46"/>
    </location>
</feature>
<dbReference type="STRING" id="1172194.WQQ_45040"/>
<comment type="caution">
    <text evidence="5">The sequence shown here is derived from an EMBL/GenBank/DDBJ whole genome shotgun (WGS) entry which is preliminary data.</text>
</comment>
<name>I7Z8E0_9GAMM</name>
<protein>
    <submittedName>
        <fullName evidence="5">Uncharacterized protein</fullName>
    </submittedName>
</protein>
<dbReference type="Proteomes" id="UP000003704">
    <property type="component" value="Unassembled WGS sequence"/>
</dbReference>
<dbReference type="Pfam" id="PF13525">
    <property type="entry name" value="YfiO"/>
    <property type="match status" value="1"/>
</dbReference>
<evidence type="ECO:0000313" key="6">
    <source>
        <dbReference type="Proteomes" id="UP000003704"/>
    </source>
</evidence>
<evidence type="ECO:0000256" key="1">
    <source>
        <dbReference type="ARBA" id="ARBA00022729"/>
    </source>
</evidence>
<dbReference type="GO" id="GO:0070206">
    <property type="term" value="P:protein trimerization"/>
    <property type="evidence" value="ECO:0007669"/>
    <property type="project" value="InterPro"/>
</dbReference>
<dbReference type="SUPFAM" id="SSF48452">
    <property type="entry name" value="TPR-like"/>
    <property type="match status" value="1"/>
</dbReference>